<evidence type="ECO:0000256" key="1">
    <source>
        <dbReference type="SAM" id="MobiDB-lite"/>
    </source>
</evidence>
<accession>A0A6H1UAX5</accession>
<keyword evidence="4" id="KW-1185">Reference proteome</keyword>
<dbReference type="AlphaFoldDB" id="A0A6H1UAX5"/>
<evidence type="ECO:0000256" key="2">
    <source>
        <dbReference type="SAM" id="SignalP"/>
    </source>
</evidence>
<dbReference type="EMBL" id="CP051180">
    <property type="protein sequence ID" value="QIZ76194.1"/>
    <property type="molecule type" value="Genomic_DNA"/>
</dbReference>
<feature type="compositionally biased region" description="Low complexity" evidence="1">
    <location>
        <begin position="199"/>
        <end position="221"/>
    </location>
</feature>
<feature type="chain" id="PRO_5026351249" evidence="2">
    <location>
        <begin position="39"/>
        <end position="221"/>
    </location>
</feature>
<feature type="region of interest" description="Disordered" evidence="1">
    <location>
        <begin position="94"/>
        <end position="116"/>
    </location>
</feature>
<reference evidence="3 4" key="1">
    <citation type="submission" date="2020-04" db="EMBL/GenBank/DDBJ databases">
        <title>Ferrimonas sp. S7 isolated from sea water.</title>
        <authorList>
            <person name="Bae S.S."/>
            <person name="Baek K."/>
        </authorList>
    </citation>
    <scope>NUCLEOTIDE SEQUENCE [LARGE SCALE GENOMIC DNA]</scope>
    <source>
        <strain evidence="3 4">S7</strain>
    </source>
</reference>
<gene>
    <name evidence="3" type="ORF">HER31_04365</name>
</gene>
<dbReference type="Proteomes" id="UP000501602">
    <property type="component" value="Chromosome"/>
</dbReference>
<dbReference type="Pfam" id="PF06693">
    <property type="entry name" value="DUF1190"/>
    <property type="match status" value="1"/>
</dbReference>
<dbReference type="KEGG" id="fes:HER31_04365"/>
<dbReference type="InterPro" id="IPR009576">
    <property type="entry name" value="Biofilm_formation_YgiB"/>
</dbReference>
<keyword evidence="2" id="KW-0732">Signal</keyword>
<protein>
    <submittedName>
        <fullName evidence="3">DUF1190 domain-containing protein</fullName>
    </submittedName>
</protein>
<name>A0A6H1UAX5_9GAMM</name>
<feature type="region of interest" description="Disordered" evidence="1">
    <location>
        <begin position="175"/>
        <end position="221"/>
    </location>
</feature>
<proteinExistence type="predicted"/>
<evidence type="ECO:0000313" key="3">
    <source>
        <dbReference type="EMBL" id="QIZ76194.1"/>
    </source>
</evidence>
<sequence>MKRSSNVRLARFRKSIPTATGVALSVSLVLSGCSPAEMQETAQIYSNAEECKAVYPDQPQLCDQVFSSAQMDHLTTAPRFTSQAECENEFGAEACQPAPEGSEGNPEAGQASAESGGGSWFMPMMMGYMMGNMMSGGRSTRYTPVYGSRSKTSPLNGKIFTGNGTVVGKAGDRTVRTTPSAFQKPSAPTRVTRSGGFGKMAAAKSSSSSMKSKSGSRSFGG</sequence>
<feature type="signal peptide" evidence="2">
    <location>
        <begin position="1"/>
        <end position="38"/>
    </location>
</feature>
<dbReference type="RefSeq" id="WP_168659454.1">
    <property type="nucleotide sequence ID" value="NZ_CP051180.1"/>
</dbReference>
<dbReference type="PROSITE" id="PS51257">
    <property type="entry name" value="PROKAR_LIPOPROTEIN"/>
    <property type="match status" value="1"/>
</dbReference>
<evidence type="ECO:0000313" key="4">
    <source>
        <dbReference type="Proteomes" id="UP000501602"/>
    </source>
</evidence>
<organism evidence="3 4">
    <name type="scientific">Ferrimonas lipolytica</name>
    <dbReference type="NCBI Taxonomy" id="2724191"/>
    <lineage>
        <taxon>Bacteria</taxon>
        <taxon>Pseudomonadati</taxon>
        <taxon>Pseudomonadota</taxon>
        <taxon>Gammaproteobacteria</taxon>
        <taxon>Alteromonadales</taxon>
        <taxon>Ferrimonadaceae</taxon>
        <taxon>Ferrimonas</taxon>
    </lineage>
</organism>